<evidence type="ECO:0000256" key="1">
    <source>
        <dbReference type="SAM" id="MobiDB-lite"/>
    </source>
</evidence>
<dbReference type="PANTHER" id="PTHR33882">
    <property type="entry name" value="PATHOGENIC TYPE III EFFECTOR AVIRULENCE FACTOR AVR AVRRPT-CLEAVAGE: CLEAVAGE SITE PROTEIN"/>
    <property type="match status" value="1"/>
</dbReference>
<feature type="compositionally biased region" description="Low complexity" evidence="1">
    <location>
        <begin position="86"/>
        <end position="96"/>
    </location>
</feature>
<protein>
    <submittedName>
        <fullName evidence="2">Uncharacterized protein</fullName>
    </submittedName>
</protein>
<accession>A0AAQ3PIW4</accession>
<feature type="region of interest" description="Disordered" evidence="1">
    <location>
        <begin position="14"/>
        <end position="56"/>
    </location>
</feature>
<name>A0AAQ3PIW4_PASNO</name>
<evidence type="ECO:0000313" key="2">
    <source>
        <dbReference type="EMBL" id="WVZ50636.1"/>
    </source>
</evidence>
<feature type="region of interest" description="Disordered" evidence="1">
    <location>
        <begin position="86"/>
        <end position="156"/>
    </location>
</feature>
<proteinExistence type="predicted"/>
<gene>
    <name evidence="2" type="ORF">U9M48_001874</name>
</gene>
<organism evidence="2 3">
    <name type="scientific">Paspalum notatum var. saurae</name>
    <dbReference type="NCBI Taxonomy" id="547442"/>
    <lineage>
        <taxon>Eukaryota</taxon>
        <taxon>Viridiplantae</taxon>
        <taxon>Streptophyta</taxon>
        <taxon>Embryophyta</taxon>
        <taxon>Tracheophyta</taxon>
        <taxon>Spermatophyta</taxon>
        <taxon>Magnoliopsida</taxon>
        <taxon>Liliopsida</taxon>
        <taxon>Poales</taxon>
        <taxon>Poaceae</taxon>
        <taxon>PACMAD clade</taxon>
        <taxon>Panicoideae</taxon>
        <taxon>Andropogonodae</taxon>
        <taxon>Paspaleae</taxon>
        <taxon>Paspalinae</taxon>
        <taxon>Paspalum</taxon>
    </lineage>
</organism>
<sequence length="169" mass="18643">MPITAACVYMCVQGKQQEEEEGRRRPPRPRASVPAFGGWDQQGGAGGAQHAQAPPDYSLDFTNVRAARMRRRTRALSWSSFVGDAAAAAVEEASSSPGEDEKQHGHHRRWSSSAAASDGDDDHDRRRRRRSRRGADDDDDRLPIQPRRAAPKGRGNFKGYLFGCVGGLW</sequence>
<evidence type="ECO:0000313" key="3">
    <source>
        <dbReference type="Proteomes" id="UP001341281"/>
    </source>
</evidence>
<reference evidence="2 3" key="1">
    <citation type="submission" date="2024-02" db="EMBL/GenBank/DDBJ databases">
        <title>High-quality chromosome-scale genome assembly of Pensacola bahiagrass (Paspalum notatum Flugge var. saurae).</title>
        <authorList>
            <person name="Vega J.M."/>
            <person name="Podio M."/>
            <person name="Orjuela J."/>
            <person name="Siena L.A."/>
            <person name="Pessino S.C."/>
            <person name="Combes M.C."/>
            <person name="Mariac C."/>
            <person name="Albertini E."/>
            <person name="Pupilli F."/>
            <person name="Ortiz J.P.A."/>
            <person name="Leblanc O."/>
        </authorList>
    </citation>
    <scope>NUCLEOTIDE SEQUENCE [LARGE SCALE GENOMIC DNA]</scope>
    <source>
        <strain evidence="2">R1</strain>
        <tissue evidence="2">Leaf</tissue>
    </source>
</reference>
<dbReference type="AlphaFoldDB" id="A0AAQ3PIW4"/>
<dbReference type="EMBL" id="CP144745">
    <property type="protein sequence ID" value="WVZ50636.1"/>
    <property type="molecule type" value="Genomic_DNA"/>
</dbReference>
<dbReference type="Proteomes" id="UP001341281">
    <property type="component" value="Chromosome 01"/>
</dbReference>
<keyword evidence="3" id="KW-1185">Reference proteome</keyword>
<dbReference type="PANTHER" id="PTHR33882:SF6">
    <property type="entry name" value="OS11G0603100 PROTEIN"/>
    <property type="match status" value="1"/>
</dbReference>